<accession>A0A4S4EBE8</accession>
<dbReference type="EMBL" id="SDRB02005849">
    <property type="protein sequence ID" value="THG13530.1"/>
    <property type="molecule type" value="Genomic_DNA"/>
</dbReference>
<proteinExistence type="predicted"/>
<feature type="transmembrane region" description="Helical" evidence="2">
    <location>
        <begin position="21"/>
        <end position="41"/>
    </location>
</feature>
<evidence type="ECO:0000313" key="4">
    <source>
        <dbReference type="Proteomes" id="UP000306102"/>
    </source>
</evidence>
<reference evidence="3 4" key="1">
    <citation type="journal article" date="2018" name="Proc. Natl. Acad. Sci. U.S.A.">
        <title>Draft genome sequence of Camellia sinensis var. sinensis provides insights into the evolution of the tea genome and tea quality.</title>
        <authorList>
            <person name="Wei C."/>
            <person name="Yang H."/>
            <person name="Wang S."/>
            <person name="Zhao J."/>
            <person name="Liu C."/>
            <person name="Gao L."/>
            <person name="Xia E."/>
            <person name="Lu Y."/>
            <person name="Tai Y."/>
            <person name="She G."/>
            <person name="Sun J."/>
            <person name="Cao H."/>
            <person name="Tong W."/>
            <person name="Gao Q."/>
            <person name="Li Y."/>
            <person name="Deng W."/>
            <person name="Jiang X."/>
            <person name="Wang W."/>
            <person name="Chen Q."/>
            <person name="Zhang S."/>
            <person name="Li H."/>
            <person name="Wu J."/>
            <person name="Wang P."/>
            <person name="Li P."/>
            <person name="Shi C."/>
            <person name="Zheng F."/>
            <person name="Jian J."/>
            <person name="Huang B."/>
            <person name="Shan D."/>
            <person name="Shi M."/>
            <person name="Fang C."/>
            <person name="Yue Y."/>
            <person name="Li F."/>
            <person name="Li D."/>
            <person name="Wei S."/>
            <person name="Han B."/>
            <person name="Jiang C."/>
            <person name="Yin Y."/>
            <person name="Xia T."/>
            <person name="Zhang Z."/>
            <person name="Bennetzen J.L."/>
            <person name="Zhao S."/>
            <person name="Wan X."/>
        </authorList>
    </citation>
    <scope>NUCLEOTIDE SEQUENCE [LARGE SCALE GENOMIC DNA]</scope>
    <source>
        <strain evidence="4">cv. Shuchazao</strain>
        <tissue evidence="3">Leaf</tissue>
    </source>
</reference>
<dbReference type="PANTHER" id="PTHR35463">
    <property type="entry name" value="TRANSMEMBRANE PROTEIN"/>
    <property type="match status" value="1"/>
</dbReference>
<dbReference type="Proteomes" id="UP000306102">
    <property type="component" value="Unassembled WGS sequence"/>
</dbReference>
<keyword evidence="2" id="KW-1133">Transmembrane helix</keyword>
<keyword evidence="2" id="KW-0472">Membrane</keyword>
<feature type="compositionally biased region" description="Basic and acidic residues" evidence="1">
    <location>
        <begin position="170"/>
        <end position="185"/>
    </location>
</feature>
<keyword evidence="4" id="KW-1185">Reference proteome</keyword>
<gene>
    <name evidence="3" type="ORF">TEA_012102</name>
</gene>
<evidence type="ECO:0000256" key="1">
    <source>
        <dbReference type="SAM" id="MobiDB-lite"/>
    </source>
</evidence>
<evidence type="ECO:0000256" key="2">
    <source>
        <dbReference type="SAM" id="Phobius"/>
    </source>
</evidence>
<organism evidence="3 4">
    <name type="scientific">Camellia sinensis var. sinensis</name>
    <name type="common">China tea</name>
    <dbReference type="NCBI Taxonomy" id="542762"/>
    <lineage>
        <taxon>Eukaryota</taxon>
        <taxon>Viridiplantae</taxon>
        <taxon>Streptophyta</taxon>
        <taxon>Embryophyta</taxon>
        <taxon>Tracheophyta</taxon>
        <taxon>Spermatophyta</taxon>
        <taxon>Magnoliopsida</taxon>
        <taxon>eudicotyledons</taxon>
        <taxon>Gunneridae</taxon>
        <taxon>Pentapetalae</taxon>
        <taxon>asterids</taxon>
        <taxon>Ericales</taxon>
        <taxon>Theaceae</taxon>
        <taxon>Camellia</taxon>
    </lineage>
</organism>
<sequence length="193" mass="20694">MEKLKLRAAGGGGGGAVSAEAMSICLFLLITIFLSAAFGIGSETEQQLLHNNKEGLSTKAYTSLSERVKAMFSLSSTTPPPTPTPTPTPRIWSSSWNKAQSLFNQLQAYFFPPNIDFRGRKEVESDGGAAGEKVKEAMAKSFGKSRATVEDSAKSAAKFAGETLHITADKVKKSFSHPDPHHQTSSDDDQAEL</sequence>
<protein>
    <submittedName>
        <fullName evidence="3">Uncharacterized protein</fullName>
    </submittedName>
</protein>
<comment type="caution">
    <text evidence="3">The sequence shown here is derived from an EMBL/GenBank/DDBJ whole genome shotgun (WGS) entry which is preliminary data.</text>
</comment>
<dbReference type="PANTHER" id="PTHR35463:SF11">
    <property type="entry name" value="TRANSMEMBRANE PROTEIN"/>
    <property type="match status" value="1"/>
</dbReference>
<feature type="region of interest" description="Disordered" evidence="1">
    <location>
        <begin position="170"/>
        <end position="193"/>
    </location>
</feature>
<dbReference type="STRING" id="542762.A0A4S4EBE8"/>
<dbReference type="AlphaFoldDB" id="A0A4S4EBE8"/>
<evidence type="ECO:0000313" key="3">
    <source>
        <dbReference type="EMBL" id="THG13530.1"/>
    </source>
</evidence>
<keyword evidence="2" id="KW-0812">Transmembrane</keyword>
<name>A0A4S4EBE8_CAMSN</name>